<dbReference type="GO" id="GO:0051537">
    <property type="term" value="F:2 iron, 2 sulfur cluster binding"/>
    <property type="evidence" value="ECO:0007669"/>
    <property type="project" value="UniProtKB-KW"/>
</dbReference>
<dbReference type="InterPro" id="IPR036010">
    <property type="entry name" value="2Fe-2S_ferredoxin-like_sf"/>
</dbReference>
<sequence length="99" mass="10959">MKLYTVRIHQTDYQFQVAEKETILQAALRQDIPLPWGCNMGVCGVCLGTVLEGQLEYLVGSRSPLALFDEDAVTGKALFCCAYASSDLLIAVPELVERY</sequence>
<dbReference type="SUPFAM" id="SSF54292">
    <property type="entry name" value="2Fe-2S ferredoxin-like"/>
    <property type="match status" value="1"/>
</dbReference>
<keyword evidence="11" id="KW-1185">Reference proteome</keyword>
<dbReference type="InterPro" id="IPR006058">
    <property type="entry name" value="2Fe2S_fd_BS"/>
</dbReference>
<dbReference type="OrthoDB" id="9806195at2"/>
<dbReference type="Proteomes" id="UP000190460">
    <property type="component" value="Unassembled WGS sequence"/>
</dbReference>
<proteinExistence type="inferred from homology"/>
<dbReference type="PANTHER" id="PTHR43112:SF3">
    <property type="entry name" value="FERREDOXIN-2, CHLOROPLASTIC"/>
    <property type="match status" value="1"/>
</dbReference>
<evidence type="ECO:0000256" key="8">
    <source>
        <dbReference type="ARBA" id="ARBA00034078"/>
    </source>
</evidence>
<dbReference type="EMBL" id="FUYB01000002">
    <property type="protein sequence ID" value="SKA70558.1"/>
    <property type="molecule type" value="Genomic_DNA"/>
</dbReference>
<keyword evidence="2" id="KW-0813">Transport</keyword>
<keyword evidence="7" id="KW-0411">Iron-sulfur</keyword>
<evidence type="ECO:0000256" key="7">
    <source>
        <dbReference type="ARBA" id="ARBA00023014"/>
    </source>
</evidence>
<comment type="cofactor">
    <cofactor evidence="8">
        <name>[2Fe-2S] cluster</name>
        <dbReference type="ChEBI" id="CHEBI:190135"/>
    </cofactor>
</comment>
<feature type="domain" description="2Fe-2S ferredoxin-type" evidence="9">
    <location>
        <begin position="4"/>
        <end position="96"/>
    </location>
</feature>
<accession>A0A1T4W0I1</accession>
<keyword evidence="6" id="KW-0408">Iron</keyword>
<dbReference type="STRING" id="92487.SAMN02745130_00767"/>
<comment type="similarity">
    <text evidence="1">Belongs to the 2Fe2S plant-type ferredoxin family.</text>
</comment>
<keyword evidence="4" id="KW-0479">Metal-binding</keyword>
<dbReference type="InterPro" id="IPR012675">
    <property type="entry name" value="Beta-grasp_dom_sf"/>
</dbReference>
<dbReference type="PROSITE" id="PS00197">
    <property type="entry name" value="2FE2S_FER_1"/>
    <property type="match status" value="1"/>
</dbReference>
<evidence type="ECO:0000256" key="1">
    <source>
        <dbReference type="ARBA" id="ARBA00007874"/>
    </source>
</evidence>
<dbReference type="CDD" id="cd00207">
    <property type="entry name" value="fer2"/>
    <property type="match status" value="1"/>
</dbReference>
<evidence type="ECO:0000256" key="4">
    <source>
        <dbReference type="ARBA" id="ARBA00022723"/>
    </source>
</evidence>
<evidence type="ECO:0000313" key="10">
    <source>
        <dbReference type="EMBL" id="SKA70558.1"/>
    </source>
</evidence>
<dbReference type="GO" id="GO:0046872">
    <property type="term" value="F:metal ion binding"/>
    <property type="evidence" value="ECO:0007669"/>
    <property type="project" value="UniProtKB-KW"/>
</dbReference>
<gene>
    <name evidence="10" type="ORF">SAMN02745130_00767</name>
</gene>
<dbReference type="RefSeq" id="WP_078921237.1">
    <property type="nucleotide sequence ID" value="NZ_FUYB01000002.1"/>
</dbReference>
<evidence type="ECO:0000259" key="9">
    <source>
        <dbReference type="PROSITE" id="PS51085"/>
    </source>
</evidence>
<dbReference type="InterPro" id="IPR001041">
    <property type="entry name" value="2Fe-2S_ferredoxin-type"/>
</dbReference>
<keyword evidence="5" id="KW-0249">Electron transport</keyword>
<evidence type="ECO:0000256" key="6">
    <source>
        <dbReference type="ARBA" id="ARBA00023004"/>
    </source>
</evidence>
<dbReference type="AlphaFoldDB" id="A0A1T4W0I1"/>
<keyword evidence="3" id="KW-0001">2Fe-2S</keyword>
<evidence type="ECO:0000313" key="11">
    <source>
        <dbReference type="Proteomes" id="UP000190460"/>
    </source>
</evidence>
<name>A0A1T4W0I1_9GAMM</name>
<evidence type="ECO:0000256" key="2">
    <source>
        <dbReference type="ARBA" id="ARBA00022448"/>
    </source>
</evidence>
<organism evidence="10 11">
    <name type="scientific">Thiothrix eikelboomii</name>
    <dbReference type="NCBI Taxonomy" id="92487"/>
    <lineage>
        <taxon>Bacteria</taxon>
        <taxon>Pseudomonadati</taxon>
        <taxon>Pseudomonadota</taxon>
        <taxon>Gammaproteobacteria</taxon>
        <taxon>Thiotrichales</taxon>
        <taxon>Thiotrichaceae</taxon>
        <taxon>Thiothrix</taxon>
    </lineage>
</organism>
<evidence type="ECO:0000256" key="5">
    <source>
        <dbReference type="ARBA" id="ARBA00022982"/>
    </source>
</evidence>
<dbReference type="PROSITE" id="PS51085">
    <property type="entry name" value="2FE2S_FER_2"/>
    <property type="match status" value="1"/>
</dbReference>
<dbReference type="Pfam" id="PF00111">
    <property type="entry name" value="Fer2"/>
    <property type="match status" value="1"/>
</dbReference>
<dbReference type="Gene3D" id="3.10.20.30">
    <property type="match status" value="1"/>
</dbReference>
<dbReference type="PANTHER" id="PTHR43112">
    <property type="entry name" value="FERREDOXIN"/>
    <property type="match status" value="1"/>
</dbReference>
<protein>
    <submittedName>
        <fullName evidence="10">Ferredoxin</fullName>
    </submittedName>
</protein>
<evidence type="ECO:0000256" key="3">
    <source>
        <dbReference type="ARBA" id="ARBA00022714"/>
    </source>
</evidence>
<reference evidence="10 11" key="1">
    <citation type="submission" date="2017-02" db="EMBL/GenBank/DDBJ databases">
        <authorList>
            <person name="Peterson S.W."/>
        </authorList>
    </citation>
    <scope>NUCLEOTIDE SEQUENCE [LARGE SCALE GENOMIC DNA]</scope>
    <source>
        <strain evidence="10 11">ATCC 49788</strain>
    </source>
</reference>